<sequence>MASDKPHAFNPPDVTKPPPTYSQICVTPILPSSKLITLAGQTGLRDDQTIAIDIKDQA</sequence>
<evidence type="ECO:0000313" key="1">
    <source>
        <dbReference type="EMBL" id="KAF2855813.1"/>
    </source>
</evidence>
<dbReference type="Proteomes" id="UP000799423">
    <property type="component" value="Unassembled WGS sequence"/>
</dbReference>
<dbReference type="OrthoDB" id="309640at2759"/>
<dbReference type="AlphaFoldDB" id="A0A6A7BKA7"/>
<organism evidence="1 2">
    <name type="scientific">Plenodomus tracheiphilus IPT5</name>
    <dbReference type="NCBI Taxonomy" id="1408161"/>
    <lineage>
        <taxon>Eukaryota</taxon>
        <taxon>Fungi</taxon>
        <taxon>Dikarya</taxon>
        <taxon>Ascomycota</taxon>
        <taxon>Pezizomycotina</taxon>
        <taxon>Dothideomycetes</taxon>
        <taxon>Pleosporomycetidae</taxon>
        <taxon>Pleosporales</taxon>
        <taxon>Pleosporineae</taxon>
        <taxon>Leptosphaeriaceae</taxon>
        <taxon>Plenodomus</taxon>
    </lineage>
</organism>
<evidence type="ECO:0000313" key="2">
    <source>
        <dbReference type="Proteomes" id="UP000799423"/>
    </source>
</evidence>
<proteinExistence type="predicted"/>
<keyword evidence="2" id="KW-1185">Reference proteome</keyword>
<accession>A0A6A7BKA7</accession>
<protein>
    <submittedName>
        <fullName evidence="1">Uncharacterized protein</fullName>
    </submittedName>
</protein>
<dbReference type="EMBL" id="MU006290">
    <property type="protein sequence ID" value="KAF2855813.1"/>
    <property type="molecule type" value="Genomic_DNA"/>
</dbReference>
<gene>
    <name evidence="1" type="ORF">T440DRAFT_464169</name>
</gene>
<name>A0A6A7BKA7_9PLEO</name>
<reference evidence="1" key="1">
    <citation type="submission" date="2020-01" db="EMBL/GenBank/DDBJ databases">
        <authorList>
            <consortium name="DOE Joint Genome Institute"/>
            <person name="Haridas S."/>
            <person name="Albert R."/>
            <person name="Binder M."/>
            <person name="Bloem J."/>
            <person name="Labutti K."/>
            <person name="Salamov A."/>
            <person name="Andreopoulos B."/>
            <person name="Baker S.E."/>
            <person name="Barry K."/>
            <person name="Bills G."/>
            <person name="Bluhm B.H."/>
            <person name="Cannon C."/>
            <person name="Castanera R."/>
            <person name="Culley D.E."/>
            <person name="Daum C."/>
            <person name="Ezra D."/>
            <person name="Gonzalez J.B."/>
            <person name="Henrissat B."/>
            <person name="Kuo A."/>
            <person name="Liang C."/>
            <person name="Lipzen A."/>
            <person name="Lutzoni F."/>
            <person name="Magnuson J."/>
            <person name="Mondo S."/>
            <person name="Nolan M."/>
            <person name="Ohm R."/>
            <person name="Pangilinan J."/>
            <person name="Park H.-J."/>
            <person name="Ramirez L."/>
            <person name="Alfaro M."/>
            <person name="Sun H."/>
            <person name="Tritt A."/>
            <person name="Yoshinaga Y."/>
            <person name="Zwiers L.-H."/>
            <person name="Turgeon B.G."/>
            <person name="Goodwin S.B."/>
            <person name="Spatafora J.W."/>
            <person name="Crous P.W."/>
            <person name="Grigoriev I.V."/>
        </authorList>
    </citation>
    <scope>NUCLEOTIDE SEQUENCE</scope>
    <source>
        <strain evidence="1">IPT5</strain>
    </source>
</reference>